<accession>A0AA97AUN9</accession>
<sequence length="498" mass="56972">MENRDCYDRPQFMTSQRYQSQLFNFVTQKTQKFADKTSTLLRHAKLAAIWGTQILLYPVYALFQGTRYVGQQIGQRVEKTVLRLKMSREEIAIDPDNNLSDAPIQNVLVAVKRALVSGGNLPVLKERHPLVVIGRFLFRRDEEALIVSNPYQITAIACTVDTQKIVLILEDNVIFDILTPEQQRQIGQRIRLELARYWQWRRKLYLKSAPLSLPEDRETLLAPIRVFRQLMAWVQTSPVAIAANLFNESELVEVAELTWFVPNVPLSAWNPTGLIPTPPSRKAVTTWFAQVPNLADLEALIWAAIHYFFGNKPRLATANGALSDTVDSSPWLSFTDVFGGALPNQAVSEIQILEGSAAFNGVLMPNQAPSFTESLFEHVQRHLRRFSGKIILRSKPKQRAASLSRTETRITQVSIESAQPLDFGTPTELATTQKASVPAVRRVERTQVETAFDWIETPATEVEYILSRWQKILKWLDNLVLWIEERIIAFWHWLRERN</sequence>
<reference evidence="1" key="2">
    <citation type="submission" date="2023-07" db="EMBL/GenBank/DDBJ databases">
        <authorList>
            <person name="Bai X.-H."/>
            <person name="Wang H.-H."/>
            <person name="Wang J."/>
            <person name="Ma M.-Y."/>
            <person name="Hu H.-H."/>
            <person name="Song Z.-L."/>
            <person name="Ma H.-G."/>
            <person name="Fan Y."/>
            <person name="Du C.-Y."/>
            <person name="Xu J.-C."/>
        </authorList>
    </citation>
    <scope>NUCLEOTIDE SEQUENCE</scope>
    <source>
        <strain evidence="1">CZ1</strain>
    </source>
</reference>
<proteinExistence type="predicted"/>
<organism evidence="1">
    <name type="scientific">Leptolyngbya boryana CZ1</name>
    <dbReference type="NCBI Taxonomy" id="3060204"/>
    <lineage>
        <taxon>Bacteria</taxon>
        <taxon>Bacillati</taxon>
        <taxon>Cyanobacteriota</taxon>
        <taxon>Cyanophyceae</taxon>
        <taxon>Leptolyngbyales</taxon>
        <taxon>Leptolyngbyaceae</taxon>
        <taxon>Leptolyngbya group</taxon>
        <taxon>Leptolyngbya</taxon>
    </lineage>
</organism>
<dbReference type="RefSeq" id="WP_316426565.1">
    <property type="nucleotide sequence ID" value="NZ_CP130144.1"/>
</dbReference>
<protein>
    <submittedName>
        <fullName evidence="1">Uncharacterized protein</fullName>
    </submittedName>
</protein>
<dbReference type="AlphaFoldDB" id="A0AA97AUN9"/>
<reference evidence="1" key="1">
    <citation type="journal article" date="2023" name="Plants (Basel)">
        <title>Genomic Analysis of Leptolyngbya boryana CZ1 Reveals Efficient Carbon Fixation Modules.</title>
        <authorList>
            <person name="Bai X."/>
            <person name="Wang H."/>
            <person name="Cheng W."/>
            <person name="Wang J."/>
            <person name="Ma M."/>
            <person name="Hu H."/>
            <person name="Song Z."/>
            <person name="Ma H."/>
            <person name="Fan Y."/>
            <person name="Du C."/>
            <person name="Xu J."/>
        </authorList>
    </citation>
    <scope>NUCLEOTIDE SEQUENCE</scope>
    <source>
        <strain evidence="1">CZ1</strain>
    </source>
</reference>
<gene>
    <name evidence="1" type="ORF">Q2T42_22050</name>
</gene>
<name>A0AA97AUN9_LEPBY</name>
<evidence type="ECO:0000313" key="1">
    <source>
        <dbReference type="EMBL" id="WNZ44486.1"/>
    </source>
</evidence>
<dbReference type="EMBL" id="CP130144">
    <property type="protein sequence ID" value="WNZ44486.1"/>
    <property type="molecule type" value="Genomic_DNA"/>
</dbReference>